<dbReference type="EMBL" id="CP047045">
    <property type="protein sequence ID" value="QGZ93263.1"/>
    <property type="molecule type" value="Genomic_DNA"/>
</dbReference>
<evidence type="ECO:0000313" key="1">
    <source>
        <dbReference type="EMBL" id="QGZ93263.1"/>
    </source>
</evidence>
<dbReference type="Proteomes" id="UP000431269">
    <property type="component" value="Chromosome"/>
</dbReference>
<accession>A0A6I6MQ40</accession>
<evidence type="ECO:0000313" key="2">
    <source>
        <dbReference type="Proteomes" id="UP000431269"/>
    </source>
</evidence>
<reference evidence="2" key="1">
    <citation type="submission" date="2019-12" db="EMBL/GenBank/DDBJ databases">
        <title>Complete genome of Terracaulis silvestris 0127_4.</title>
        <authorList>
            <person name="Vieira S."/>
            <person name="Riedel T."/>
            <person name="Sproer C."/>
            <person name="Pascual J."/>
            <person name="Boedeker C."/>
            <person name="Overmann J."/>
        </authorList>
    </citation>
    <scope>NUCLEOTIDE SEQUENCE [LARGE SCALE GENOMIC DNA]</scope>
    <source>
        <strain evidence="2">0127_4</strain>
    </source>
</reference>
<dbReference type="RefSeq" id="WP_158764274.1">
    <property type="nucleotide sequence ID" value="NZ_CP047045.1"/>
</dbReference>
<dbReference type="KEGG" id="tsv:DSM104635_00071"/>
<sequence>MLELKPSPIPHAPPAKGWRNYYRVYRVLDIFPLGTLFPGIHGGPDVFPSKEIADEKALRFLNMVNPPGRWFMDHAGAYPEGDKAN</sequence>
<proteinExistence type="predicted"/>
<dbReference type="AlphaFoldDB" id="A0A6I6MQ40"/>
<name>A0A6I6MQ40_9CAUL</name>
<organism evidence="1 2">
    <name type="scientific">Terricaulis silvestris</name>
    <dbReference type="NCBI Taxonomy" id="2686094"/>
    <lineage>
        <taxon>Bacteria</taxon>
        <taxon>Pseudomonadati</taxon>
        <taxon>Pseudomonadota</taxon>
        <taxon>Alphaproteobacteria</taxon>
        <taxon>Caulobacterales</taxon>
        <taxon>Caulobacteraceae</taxon>
        <taxon>Terricaulis</taxon>
    </lineage>
</organism>
<gene>
    <name evidence="1" type="ORF">DSM104635_00071</name>
</gene>
<keyword evidence="2" id="KW-1185">Reference proteome</keyword>
<protein>
    <submittedName>
        <fullName evidence="1">Uncharacterized protein</fullName>
    </submittedName>
</protein>